<protein>
    <submittedName>
        <fullName evidence="1">Uncharacterized protein</fullName>
    </submittedName>
</protein>
<evidence type="ECO:0000313" key="1">
    <source>
        <dbReference type="EMBL" id="GAW08296.1"/>
    </source>
</evidence>
<sequence>MTDCYFRHPNLGKHPPHQRPCQCIVVNNQNVQWMTKERVGRGWWWECSIRQRRRWKCSWTWKRNIHYPFQVVFDV</sequence>
<evidence type="ECO:0000313" key="2">
    <source>
        <dbReference type="Proteomes" id="UP000188533"/>
    </source>
</evidence>
<reference evidence="1 2" key="2">
    <citation type="submission" date="2017-02" db="EMBL/GenBank/DDBJ databases">
        <title>A genome survey and senescence transcriptome analysis in Lentinula edodes.</title>
        <authorList>
            <person name="Sakamoto Y."/>
            <person name="Nakade K."/>
            <person name="Sato S."/>
            <person name="Yoshida Y."/>
            <person name="Miyazaki K."/>
            <person name="Natsume S."/>
            <person name="Konno N."/>
        </authorList>
    </citation>
    <scope>NUCLEOTIDE SEQUENCE [LARGE SCALE GENOMIC DNA]</scope>
    <source>
        <strain evidence="1 2">NBRC 111202</strain>
    </source>
</reference>
<dbReference type="EMBL" id="BDGU01000623">
    <property type="protein sequence ID" value="GAW08296.1"/>
    <property type="molecule type" value="Genomic_DNA"/>
</dbReference>
<keyword evidence="2" id="KW-1185">Reference proteome</keyword>
<organism evidence="1 2">
    <name type="scientific">Lentinula edodes</name>
    <name type="common">Shiitake mushroom</name>
    <name type="synonym">Lentinus edodes</name>
    <dbReference type="NCBI Taxonomy" id="5353"/>
    <lineage>
        <taxon>Eukaryota</taxon>
        <taxon>Fungi</taxon>
        <taxon>Dikarya</taxon>
        <taxon>Basidiomycota</taxon>
        <taxon>Agaricomycotina</taxon>
        <taxon>Agaricomycetes</taxon>
        <taxon>Agaricomycetidae</taxon>
        <taxon>Agaricales</taxon>
        <taxon>Marasmiineae</taxon>
        <taxon>Omphalotaceae</taxon>
        <taxon>Lentinula</taxon>
    </lineage>
</organism>
<name>A0A1Q3EM87_LENED</name>
<reference evidence="1 2" key="1">
    <citation type="submission" date="2016-08" db="EMBL/GenBank/DDBJ databases">
        <authorList>
            <consortium name="Lentinula edodes genome sequencing consortium"/>
            <person name="Sakamoto Y."/>
            <person name="Nakade K."/>
            <person name="Sato S."/>
            <person name="Yoshida Y."/>
            <person name="Miyazaki K."/>
            <person name="Natsume S."/>
            <person name="Konno N."/>
        </authorList>
    </citation>
    <scope>NUCLEOTIDE SEQUENCE [LARGE SCALE GENOMIC DNA]</scope>
    <source>
        <strain evidence="1 2">NBRC 111202</strain>
    </source>
</reference>
<proteinExistence type="predicted"/>
<dbReference type="AlphaFoldDB" id="A0A1Q3EM87"/>
<dbReference type="Proteomes" id="UP000188533">
    <property type="component" value="Unassembled WGS sequence"/>
</dbReference>
<accession>A0A1Q3EM87</accession>
<gene>
    <name evidence="1" type="ORF">LENED_010351</name>
</gene>
<comment type="caution">
    <text evidence="1">The sequence shown here is derived from an EMBL/GenBank/DDBJ whole genome shotgun (WGS) entry which is preliminary data.</text>
</comment>